<dbReference type="PROSITE" id="PS50102">
    <property type="entry name" value="RRM"/>
    <property type="match status" value="1"/>
</dbReference>
<dbReference type="InterPro" id="IPR035979">
    <property type="entry name" value="RBD_domain_sf"/>
</dbReference>
<dbReference type="OrthoDB" id="5970at2759"/>
<comment type="caution">
    <text evidence="5">The sequence shown here is derived from an EMBL/GenBank/DDBJ whole genome shotgun (WGS) entry which is preliminary data.</text>
</comment>
<dbReference type="Gene3D" id="3.30.70.330">
    <property type="match status" value="1"/>
</dbReference>
<evidence type="ECO:0000313" key="6">
    <source>
        <dbReference type="Proteomes" id="UP000192247"/>
    </source>
</evidence>
<keyword evidence="1 2" id="KW-0694">RNA-binding</keyword>
<feature type="region of interest" description="Disordered" evidence="3">
    <location>
        <begin position="105"/>
        <end position="125"/>
    </location>
</feature>
<gene>
    <name evidence="5" type="ORF">BIW11_10410</name>
</gene>
<dbReference type="PANTHER" id="PTHR23147">
    <property type="entry name" value="SERINE/ARGININE RICH SPLICING FACTOR"/>
    <property type="match status" value="1"/>
</dbReference>
<accession>A0A1V9XG98</accession>
<sequence length="175" mass="19557">MGRMSGSMGYDGGAKVYVGGLRYGATERDVERMFDKYGPIERIFVARRPPGFAFVHFSREEDAEEAVRRCDGRELNGHSIRVEMSHGRRTNRKAWWRSPIQNRPCSRLQNQPARQPPTATAPTSSPSHLLRLLSCLSLSHLVQCTCVAASSASSVCSDITPSLDRLCDRVHGRRP</sequence>
<name>A0A1V9XG98_9ACAR</name>
<feature type="domain" description="RRM" evidence="4">
    <location>
        <begin position="14"/>
        <end position="87"/>
    </location>
</feature>
<evidence type="ECO:0000259" key="4">
    <source>
        <dbReference type="PROSITE" id="PS50102"/>
    </source>
</evidence>
<dbReference type="STRING" id="418985.A0A1V9XG98"/>
<dbReference type="Proteomes" id="UP000192247">
    <property type="component" value="Unassembled WGS sequence"/>
</dbReference>
<reference evidence="5 6" key="1">
    <citation type="journal article" date="2017" name="Gigascience">
        <title>Draft genome of the honey bee ectoparasitic mite, Tropilaelaps mercedesae, is shaped by the parasitic life history.</title>
        <authorList>
            <person name="Dong X."/>
            <person name="Armstrong S.D."/>
            <person name="Xia D."/>
            <person name="Makepeace B.L."/>
            <person name="Darby A.C."/>
            <person name="Kadowaki T."/>
        </authorList>
    </citation>
    <scope>NUCLEOTIDE SEQUENCE [LARGE SCALE GENOMIC DNA]</scope>
    <source>
        <strain evidence="5">Wuxi-XJTLU</strain>
    </source>
</reference>
<dbReference type="EMBL" id="MNPL01011885">
    <property type="protein sequence ID" value="OQR72398.1"/>
    <property type="molecule type" value="Genomic_DNA"/>
</dbReference>
<dbReference type="GO" id="GO:0003723">
    <property type="term" value="F:RNA binding"/>
    <property type="evidence" value="ECO:0007669"/>
    <property type="project" value="UniProtKB-UniRule"/>
</dbReference>
<evidence type="ECO:0000256" key="2">
    <source>
        <dbReference type="PROSITE-ProRule" id="PRU00176"/>
    </source>
</evidence>
<dbReference type="SUPFAM" id="SSF54928">
    <property type="entry name" value="RNA-binding domain, RBD"/>
    <property type="match status" value="1"/>
</dbReference>
<dbReference type="SMART" id="SM00360">
    <property type="entry name" value="RRM"/>
    <property type="match status" value="1"/>
</dbReference>
<dbReference type="AlphaFoldDB" id="A0A1V9XG98"/>
<dbReference type="Pfam" id="PF00076">
    <property type="entry name" value="RRM_1"/>
    <property type="match status" value="1"/>
</dbReference>
<dbReference type="InterPro" id="IPR050907">
    <property type="entry name" value="SRSF"/>
</dbReference>
<keyword evidence="6" id="KW-1185">Reference proteome</keyword>
<evidence type="ECO:0000256" key="1">
    <source>
        <dbReference type="ARBA" id="ARBA00022884"/>
    </source>
</evidence>
<protein>
    <submittedName>
        <fullName evidence="5">RNA-binding protein 1 isoform X1</fullName>
    </submittedName>
</protein>
<dbReference type="InParanoid" id="A0A1V9XG98"/>
<evidence type="ECO:0000313" key="5">
    <source>
        <dbReference type="EMBL" id="OQR72398.1"/>
    </source>
</evidence>
<proteinExistence type="predicted"/>
<organism evidence="5 6">
    <name type="scientific">Tropilaelaps mercedesae</name>
    <dbReference type="NCBI Taxonomy" id="418985"/>
    <lineage>
        <taxon>Eukaryota</taxon>
        <taxon>Metazoa</taxon>
        <taxon>Ecdysozoa</taxon>
        <taxon>Arthropoda</taxon>
        <taxon>Chelicerata</taxon>
        <taxon>Arachnida</taxon>
        <taxon>Acari</taxon>
        <taxon>Parasitiformes</taxon>
        <taxon>Mesostigmata</taxon>
        <taxon>Gamasina</taxon>
        <taxon>Dermanyssoidea</taxon>
        <taxon>Laelapidae</taxon>
        <taxon>Tropilaelaps</taxon>
    </lineage>
</organism>
<evidence type="ECO:0000256" key="3">
    <source>
        <dbReference type="SAM" id="MobiDB-lite"/>
    </source>
</evidence>
<dbReference type="InterPro" id="IPR012677">
    <property type="entry name" value="Nucleotide-bd_a/b_plait_sf"/>
</dbReference>
<feature type="compositionally biased region" description="Low complexity" evidence="3">
    <location>
        <begin position="109"/>
        <end position="125"/>
    </location>
</feature>
<dbReference type="InterPro" id="IPR000504">
    <property type="entry name" value="RRM_dom"/>
</dbReference>